<evidence type="ECO:0000256" key="1">
    <source>
        <dbReference type="SAM" id="Coils"/>
    </source>
</evidence>
<accession>A0AAD7SS45</accession>
<sequence length="324" mass="37146">MGLDGPHWVAKLFPPHFTVLDLLEGPRIAGPTPLGPSPPLQLASEKEAWERSRRVQGLYRTALREVQLREGQNRRERLLEMIVREGEVKEADLNDEGHSDAASSRPQGEKEEEKEERCIWNPQDLCTLRKAVRELELDRRRLRVELKQARAEAEKQREARRQLQGLLDEREEQLGRVKRAATRQALHLDALCAEGHRRDVQLEVQATEAKDRGEEARAAGTRLRKAEEVAQAVRRENADLAWELERLRGQQGEEGRRQAQAAQVECEAALWGLRREAETARAELEAERQSHTRSRAALELLRKHFSSQSPRDTKVSGTDRISYI</sequence>
<feature type="region of interest" description="Disordered" evidence="2">
    <location>
        <begin position="90"/>
        <end position="116"/>
    </location>
</feature>
<comment type="caution">
    <text evidence="3">The sequence shown here is derived from an EMBL/GenBank/DDBJ whole genome shotgun (WGS) entry which is preliminary data.</text>
</comment>
<feature type="coiled-coil region" evidence="1">
    <location>
        <begin position="132"/>
        <end position="173"/>
    </location>
</feature>
<gene>
    <name evidence="3" type="ORF">AAFF_G00288580</name>
</gene>
<dbReference type="Proteomes" id="UP001221898">
    <property type="component" value="Unassembled WGS sequence"/>
</dbReference>
<evidence type="ECO:0000256" key="2">
    <source>
        <dbReference type="SAM" id="MobiDB-lite"/>
    </source>
</evidence>
<proteinExistence type="predicted"/>
<name>A0AAD7SS45_9TELE</name>
<dbReference type="PANTHER" id="PTHR48251">
    <property type="entry name" value="COILED-COIL DOMAIN-CONTAINING PROTEIN 160"/>
    <property type="match status" value="1"/>
</dbReference>
<dbReference type="PANTHER" id="PTHR48251:SF1">
    <property type="entry name" value="COILED-COIL DOMAIN-CONTAINING PROTEIN 160"/>
    <property type="match status" value="1"/>
</dbReference>
<dbReference type="EMBL" id="JAINUG010000040">
    <property type="protein sequence ID" value="KAJ8407182.1"/>
    <property type="molecule type" value="Genomic_DNA"/>
</dbReference>
<feature type="region of interest" description="Disordered" evidence="2">
    <location>
        <begin position="302"/>
        <end position="324"/>
    </location>
</feature>
<keyword evidence="1" id="KW-0175">Coiled coil</keyword>
<evidence type="ECO:0000313" key="3">
    <source>
        <dbReference type="EMBL" id="KAJ8407182.1"/>
    </source>
</evidence>
<protein>
    <submittedName>
        <fullName evidence="3">Uncharacterized protein</fullName>
    </submittedName>
</protein>
<evidence type="ECO:0000313" key="4">
    <source>
        <dbReference type="Proteomes" id="UP001221898"/>
    </source>
</evidence>
<keyword evidence="4" id="KW-1185">Reference proteome</keyword>
<feature type="compositionally biased region" description="Basic and acidic residues" evidence="2">
    <location>
        <begin position="90"/>
        <end position="99"/>
    </location>
</feature>
<feature type="compositionally biased region" description="Basic and acidic residues" evidence="2">
    <location>
        <begin position="107"/>
        <end position="116"/>
    </location>
</feature>
<dbReference type="AlphaFoldDB" id="A0AAD7SS45"/>
<feature type="coiled-coil region" evidence="1">
    <location>
        <begin position="223"/>
        <end position="301"/>
    </location>
</feature>
<organism evidence="3 4">
    <name type="scientific">Aldrovandia affinis</name>
    <dbReference type="NCBI Taxonomy" id="143900"/>
    <lineage>
        <taxon>Eukaryota</taxon>
        <taxon>Metazoa</taxon>
        <taxon>Chordata</taxon>
        <taxon>Craniata</taxon>
        <taxon>Vertebrata</taxon>
        <taxon>Euteleostomi</taxon>
        <taxon>Actinopterygii</taxon>
        <taxon>Neopterygii</taxon>
        <taxon>Teleostei</taxon>
        <taxon>Notacanthiformes</taxon>
        <taxon>Halosauridae</taxon>
        <taxon>Aldrovandia</taxon>
    </lineage>
</organism>
<reference evidence="3" key="1">
    <citation type="journal article" date="2023" name="Science">
        <title>Genome structures resolve the early diversification of teleost fishes.</title>
        <authorList>
            <person name="Parey E."/>
            <person name="Louis A."/>
            <person name="Montfort J."/>
            <person name="Bouchez O."/>
            <person name="Roques C."/>
            <person name="Iampietro C."/>
            <person name="Lluch J."/>
            <person name="Castinel A."/>
            <person name="Donnadieu C."/>
            <person name="Desvignes T."/>
            <person name="Floi Bucao C."/>
            <person name="Jouanno E."/>
            <person name="Wen M."/>
            <person name="Mejri S."/>
            <person name="Dirks R."/>
            <person name="Jansen H."/>
            <person name="Henkel C."/>
            <person name="Chen W.J."/>
            <person name="Zahm M."/>
            <person name="Cabau C."/>
            <person name="Klopp C."/>
            <person name="Thompson A.W."/>
            <person name="Robinson-Rechavi M."/>
            <person name="Braasch I."/>
            <person name="Lecointre G."/>
            <person name="Bobe J."/>
            <person name="Postlethwait J.H."/>
            <person name="Berthelot C."/>
            <person name="Roest Crollius H."/>
            <person name="Guiguen Y."/>
        </authorList>
    </citation>
    <scope>NUCLEOTIDE SEQUENCE</scope>
    <source>
        <strain evidence="3">NC1722</strain>
    </source>
</reference>